<proteinExistence type="predicted"/>
<evidence type="ECO:0000256" key="3">
    <source>
        <dbReference type="ARBA" id="ARBA00023163"/>
    </source>
</evidence>
<dbReference type="SMART" id="SM00895">
    <property type="entry name" value="FCD"/>
    <property type="match status" value="1"/>
</dbReference>
<feature type="compositionally biased region" description="Acidic residues" evidence="4">
    <location>
        <begin position="7"/>
        <end position="17"/>
    </location>
</feature>
<protein>
    <submittedName>
        <fullName evidence="6">GntR family transcriptional regulator</fullName>
    </submittedName>
</protein>
<gene>
    <name evidence="6" type="ORF">J6595_16635</name>
</gene>
<dbReference type="EMBL" id="JAGJCF010000014">
    <property type="protein sequence ID" value="MBP0617215.1"/>
    <property type="molecule type" value="Genomic_DNA"/>
</dbReference>
<dbReference type="PANTHER" id="PTHR43537">
    <property type="entry name" value="TRANSCRIPTIONAL REGULATOR, GNTR FAMILY"/>
    <property type="match status" value="1"/>
</dbReference>
<dbReference type="CDD" id="cd07377">
    <property type="entry name" value="WHTH_GntR"/>
    <property type="match status" value="1"/>
</dbReference>
<dbReference type="Gene3D" id="1.20.120.530">
    <property type="entry name" value="GntR ligand-binding domain-like"/>
    <property type="match status" value="1"/>
</dbReference>
<keyword evidence="2" id="KW-0238">DNA-binding</keyword>
<evidence type="ECO:0000313" key="6">
    <source>
        <dbReference type="EMBL" id="MBP0617215.1"/>
    </source>
</evidence>
<evidence type="ECO:0000313" key="7">
    <source>
        <dbReference type="Proteomes" id="UP000678276"/>
    </source>
</evidence>
<dbReference type="PANTHER" id="PTHR43537:SF45">
    <property type="entry name" value="GNTR FAMILY REGULATORY PROTEIN"/>
    <property type="match status" value="1"/>
</dbReference>
<keyword evidence="3" id="KW-0804">Transcription</keyword>
<dbReference type="InterPro" id="IPR011711">
    <property type="entry name" value="GntR_C"/>
</dbReference>
<comment type="caution">
    <text evidence="6">The sequence shown here is derived from an EMBL/GenBank/DDBJ whole genome shotgun (WGS) entry which is preliminary data.</text>
</comment>
<organism evidence="6 7">
    <name type="scientific">Jiella mangrovi</name>
    <dbReference type="NCBI Taxonomy" id="2821407"/>
    <lineage>
        <taxon>Bacteria</taxon>
        <taxon>Pseudomonadati</taxon>
        <taxon>Pseudomonadota</taxon>
        <taxon>Alphaproteobacteria</taxon>
        <taxon>Hyphomicrobiales</taxon>
        <taxon>Aurantimonadaceae</taxon>
        <taxon>Jiella</taxon>
    </lineage>
</organism>
<dbReference type="Pfam" id="PF07729">
    <property type="entry name" value="FCD"/>
    <property type="match status" value="1"/>
</dbReference>
<name>A0ABS4BKJ6_9HYPH</name>
<dbReference type="SMART" id="SM00345">
    <property type="entry name" value="HTH_GNTR"/>
    <property type="match status" value="1"/>
</dbReference>
<dbReference type="InterPro" id="IPR036388">
    <property type="entry name" value="WH-like_DNA-bd_sf"/>
</dbReference>
<keyword evidence="1" id="KW-0805">Transcription regulation</keyword>
<dbReference type="InterPro" id="IPR036390">
    <property type="entry name" value="WH_DNA-bd_sf"/>
</dbReference>
<evidence type="ECO:0000256" key="2">
    <source>
        <dbReference type="ARBA" id="ARBA00023125"/>
    </source>
</evidence>
<evidence type="ECO:0000256" key="1">
    <source>
        <dbReference type="ARBA" id="ARBA00023015"/>
    </source>
</evidence>
<dbReference type="Pfam" id="PF00392">
    <property type="entry name" value="GntR"/>
    <property type="match status" value="1"/>
</dbReference>
<keyword evidence="7" id="KW-1185">Reference proteome</keyword>
<feature type="domain" description="HTH gntR-type" evidence="5">
    <location>
        <begin position="50"/>
        <end position="117"/>
    </location>
</feature>
<evidence type="ECO:0000259" key="5">
    <source>
        <dbReference type="PROSITE" id="PS50949"/>
    </source>
</evidence>
<dbReference type="InterPro" id="IPR000524">
    <property type="entry name" value="Tscrpt_reg_HTH_GntR"/>
</dbReference>
<accession>A0ABS4BKJ6</accession>
<reference evidence="6 7" key="1">
    <citation type="submission" date="2021-04" db="EMBL/GenBank/DDBJ databases">
        <title>Whole genome sequence of Jiella sp. KSK16Y-1.</title>
        <authorList>
            <person name="Tuo L."/>
        </authorList>
    </citation>
    <scope>NUCLEOTIDE SEQUENCE [LARGE SCALE GENOMIC DNA]</scope>
    <source>
        <strain evidence="6 7">KSK16Y-1</strain>
    </source>
</reference>
<dbReference type="PROSITE" id="PS50949">
    <property type="entry name" value="HTH_GNTR"/>
    <property type="match status" value="1"/>
</dbReference>
<dbReference type="Gene3D" id="1.10.10.10">
    <property type="entry name" value="Winged helix-like DNA-binding domain superfamily/Winged helix DNA-binding domain"/>
    <property type="match status" value="1"/>
</dbReference>
<dbReference type="InterPro" id="IPR008920">
    <property type="entry name" value="TF_FadR/GntR_C"/>
</dbReference>
<dbReference type="SUPFAM" id="SSF48008">
    <property type="entry name" value="GntR ligand-binding domain-like"/>
    <property type="match status" value="1"/>
</dbReference>
<evidence type="ECO:0000256" key="4">
    <source>
        <dbReference type="SAM" id="MobiDB-lite"/>
    </source>
</evidence>
<dbReference type="SUPFAM" id="SSF46785">
    <property type="entry name" value="Winged helix' DNA-binding domain"/>
    <property type="match status" value="1"/>
</dbReference>
<feature type="region of interest" description="Disordered" evidence="4">
    <location>
        <begin position="1"/>
        <end position="48"/>
    </location>
</feature>
<dbReference type="Proteomes" id="UP000678276">
    <property type="component" value="Unassembled WGS sequence"/>
</dbReference>
<sequence length="269" mass="30036">MNPANPSEEDDQAEAPEAEAGRERRRKAPAAAKVPGGSRPRPTLAGVASLPARDRAYHDLKFRILEGRLPPGTKLLEAEVASLLSLSRTPVREALIRLEEEDLVEVRPRRGITVKSQSLEDLASIYDILSPLEVKAAALLARRGLKDEEVRRLSGLLDQMERETERGDIVQWSHLDNVFHSELVGLCGNPRLQAALRLCWDQQYRAHMAIVKLRPEPTQSDREHRAIFEAIRANDERLASHLHAQHRERADRMALTLLRGQAAGYGAGS</sequence>